<feature type="transmembrane region" description="Helical" evidence="5">
    <location>
        <begin position="106"/>
        <end position="124"/>
    </location>
</feature>
<comment type="caution">
    <text evidence="7">The sequence shown here is derived from an EMBL/GenBank/DDBJ whole genome shotgun (WGS) entry which is preliminary data.</text>
</comment>
<sequence>MYTVSIVKLIITTLELVLTSTIINLFLSLILVTLTIKRQRLGKFIFQFFTVVRVIPFIALPLLFNQAFTDNTGSTLQTLDDVNYGYFSSSRLWLILTGEGFVGSRLSLAINFFLIALTASYYILPQTYIMVARATNQITNYSYVKTVASQWSSGRIMRKIVIHRLVPTICNDFPLVLSTFFFFVCSLEYIFNWRGIGSLLLALMQNRDKFAIEIGVIIFLLGSGLVLMQFAFTAFSNIYDLNQRKELPYEAD</sequence>
<keyword evidence="8" id="KW-1185">Reference proteome</keyword>
<dbReference type="EMBL" id="NRJH01000064">
    <property type="protein sequence ID" value="RIY31532.1"/>
    <property type="molecule type" value="Genomic_DNA"/>
</dbReference>
<evidence type="ECO:0000256" key="2">
    <source>
        <dbReference type="ARBA" id="ARBA00022692"/>
    </source>
</evidence>
<feature type="transmembrane region" description="Helical" evidence="5">
    <location>
        <begin position="6"/>
        <end position="32"/>
    </location>
</feature>
<dbReference type="InterPro" id="IPR035906">
    <property type="entry name" value="MetI-like_sf"/>
</dbReference>
<accession>A0A3A1XZR1</accession>
<dbReference type="GO" id="GO:0055085">
    <property type="term" value="P:transmembrane transport"/>
    <property type="evidence" value="ECO:0007669"/>
    <property type="project" value="InterPro"/>
</dbReference>
<keyword evidence="4 5" id="KW-0472">Membrane</keyword>
<dbReference type="Gene3D" id="1.10.3720.10">
    <property type="entry name" value="MetI-like"/>
    <property type="match status" value="1"/>
</dbReference>
<comment type="subcellular location">
    <subcellularLocation>
        <location evidence="1 5">Cell membrane</location>
        <topology evidence="1 5">Multi-pass membrane protein</topology>
    </subcellularLocation>
</comment>
<dbReference type="Pfam" id="PF00528">
    <property type="entry name" value="BPD_transp_1"/>
    <property type="match status" value="1"/>
</dbReference>
<keyword evidence="2 5" id="KW-0812">Transmembrane</keyword>
<feature type="transmembrane region" description="Helical" evidence="5">
    <location>
        <begin position="165"/>
        <end position="190"/>
    </location>
</feature>
<evidence type="ECO:0000256" key="5">
    <source>
        <dbReference type="RuleBase" id="RU363032"/>
    </source>
</evidence>
<evidence type="ECO:0000313" key="7">
    <source>
        <dbReference type="EMBL" id="RIY31532.1"/>
    </source>
</evidence>
<dbReference type="RefSeq" id="WP_222987010.1">
    <property type="nucleotide sequence ID" value="NZ_NRJH01000064.1"/>
</dbReference>
<dbReference type="Proteomes" id="UP000266258">
    <property type="component" value="Unassembled WGS sequence"/>
</dbReference>
<proteinExistence type="inferred from homology"/>
<feature type="transmembrane region" description="Helical" evidence="5">
    <location>
        <begin position="44"/>
        <end position="64"/>
    </location>
</feature>
<evidence type="ECO:0000313" key="8">
    <source>
        <dbReference type="Proteomes" id="UP000266258"/>
    </source>
</evidence>
<keyword evidence="5" id="KW-0813">Transport</keyword>
<gene>
    <name evidence="7" type="ORF">CJP74_07155</name>
</gene>
<feature type="transmembrane region" description="Helical" evidence="5">
    <location>
        <begin position="210"/>
        <end position="235"/>
    </location>
</feature>
<evidence type="ECO:0000259" key="6">
    <source>
        <dbReference type="PROSITE" id="PS50928"/>
    </source>
</evidence>
<dbReference type="AlphaFoldDB" id="A0A3A1XZR1"/>
<keyword evidence="3 5" id="KW-1133">Transmembrane helix</keyword>
<dbReference type="InterPro" id="IPR000515">
    <property type="entry name" value="MetI-like"/>
</dbReference>
<dbReference type="GO" id="GO:0005886">
    <property type="term" value="C:plasma membrane"/>
    <property type="evidence" value="ECO:0007669"/>
    <property type="project" value="UniProtKB-SubCell"/>
</dbReference>
<dbReference type="PROSITE" id="PS50928">
    <property type="entry name" value="ABC_TM1"/>
    <property type="match status" value="1"/>
</dbReference>
<evidence type="ECO:0000256" key="1">
    <source>
        <dbReference type="ARBA" id="ARBA00004651"/>
    </source>
</evidence>
<feature type="domain" description="ABC transmembrane type-1" evidence="6">
    <location>
        <begin position="10"/>
        <end position="229"/>
    </location>
</feature>
<organism evidence="7 8">
    <name type="scientific">Psittacicella melopsittaci</name>
    <dbReference type="NCBI Taxonomy" id="2028576"/>
    <lineage>
        <taxon>Bacteria</taxon>
        <taxon>Pseudomonadati</taxon>
        <taxon>Pseudomonadota</taxon>
        <taxon>Gammaproteobacteria</taxon>
        <taxon>Pasteurellales</taxon>
        <taxon>Psittacicellaceae</taxon>
        <taxon>Psittacicella</taxon>
    </lineage>
</organism>
<evidence type="ECO:0000256" key="4">
    <source>
        <dbReference type="ARBA" id="ARBA00023136"/>
    </source>
</evidence>
<protein>
    <recommendedName>
        <fullName evidence="6">ABC transmembrane type-1 domain-containing protein</fullName>
    </recommendedName>
</protein>
<reference evidence="7 8" key="1">
    <citation type="submission" date="2017-08" db="EMBL/GenBank/DDBJ databases">
        <title>Reclassification of Bisgaard taxon 37 and 44.</title>
        <authorList>
            <person name="Christensen H."/>
        </authorList>
    </citation>
    <scope>NUCLEOTIDE SEQUENCE [LARGE SCALE GENOMIC DNA]</scope>
    <source>
        <strain evidence="7 8">B96_4</strain>
    </source>
</reference>
<dbReference type="SUPFAM" id="SSF161098">
    <property type="entry name" value="MetI-like"/>
    <property type="match status" value="1"/>
</dbReference>
<comment type="similarity">
    <text evidence="5">Belongs to the binding-protein-dependent transport system permease family.</text>
</comment>
<evidence type="ECO:0000256" key="3">
    <source>
        <dbReference type="ARBA" id="ARBA00022989"/>
    </source>
</evidence>
<name>A0A3A1XZR1_9GAMM</name>